<feature type="region of interest" description="Disordered" evidence="1">
    <location>
        <begin position="729"/>
        <end position="847"/>
    </location>
</feature>
<sequence length="855" mass="92016">MKLPIELGLHGTIAFLSLYAAYSILATIRFQNLHGYTSLTALFLFLVTAASFVMAIGYMILAWWMRTTEGSIRIQSRLLRQRHGRLVFDVEASTTKHTGESTLSRTAELATRAVFRVSVFLVSPLPRLCILLGLVAASFLAAIMQWYKIRNGLNCAAVAPEYQRFCATTKAAVTSTTVATCFWILWLGLWFRQSYSVFREEQKIGVLQQQQKSGSRHSEDILIAMPGEAHGVSRAVAMNQPFKHTRQSNSSNKQMEPQLQHLQNDTSSQQQERPFSLGEAFDAKDSSLGLGIDITTATTINGDNGAGTSSYSGSATTNTGFDSSTPQYLPVRSKFMDVETASIVGKSATSIARESIFEREKPNPGRVRDHAKIFPMTRASISNLQEAAAVGVGGSNRRTPVIFAAGSLAQLYTGGGGGSPLASGANTPVTPRSRAGYMGKETLKALNNLPRSSSMGAIFAAHNNILASGVPFSSAHASPIPNNSHHFSESYNISGTPNSIRSYRSMNAFPQSPAEATFAEHSMDEQLKAIRRRSFASDAMNSPGGSASLLESAQMNSPSLMMAMTPRCGSGGGGSEVGSTLGMSMGSPSSSIFSRGKGKFRSAFSSPSLNTLTGGSGRRRSSLGMTSMINSTIKSPADSGDDSSSSSYHSLAESATTPHSTDYSLRLHRRPSDAETTSSSSDNDGQSSLYSTSRIRQQLAISAQDLLRAEYGDLYPVLLGDSESGLLNDMENMNPESDSIISMGRTRSNSVSSVGTSRSSGSYSYSSSNEQGQGQGRMKQPGPPPSLMNKVRNGAGKYRPNKNYQQKQQQTVRKGGSNGTLANSKSNSRLNSKKFPSQGDLTKYSWDYRKELPID</sequence>
<accession>A0ABQ7K9R2</accession>
<evidence type="ECO:0000313" key="4">
    <source>
        <dbReference type="Proteomes" id="UP001194696"/>
    </source>
</evidence>
<feature type="compositionally biased region" description="Low complexity" evidence="1">
    <location>
        <begin position="635"/>
        <end position="655"/>
    </location>
</feature>
<keyword evidence="2" id="KW-0812">Transmembrane</keyword>
<feature type="compositionally biased region" description="Polar residues" evidence="1">
    <location>
        <begin position="802"/>
        <end position="812"/>
    </location>
</feature>
<organism evidence="3 4">
    <name type="scientific">Linnemannia gamsii</name>
    <dbReference type="NCBI Taxonomy" id="64522"/>
    <lineage>
        <taxon>Eukaryota</taxon>
        <taxon>Fungi</taxon>
        <taxon>Fungi incertae sedis</taxon>
        <taxon>Mucoromycota</taxon>
        <taxon>Mortierellomycotina</taxon>
        <taxon>Mortierellomycetes</taxon>
        <taxon>Mortierellales</taxon>
        <taxon>Mortierellaceae</taxon>
        <taxon>Linnemannia</taxon>
    </lineage>
</organism>
<dbReference type="Proteomes" id="UP001194696">
    <property type="component" value="Unassembled WGS sequence"/>
</dbReference>
<keyword evidence="4" id="KW-1185">Reference proteome</keyword>
<name>A0ABQ7K9R2_9FUNG</name>
<feature type="region of interest" description="Disordered" evidence="1">
    <location>
        <begin position="604"/>
        <end position="623"/>
    </location>
</feature>
<feature type="compositionally biased region" description="Low complexity" evidence="1">
    <location>
        <begin position="823"/>
        <end position="834"/>
    </location>
</feature>
<gene>
    <name evidence="3" type="ORF">BGZ96_001488</name>
</gene>
<feature type="transmembrane region" description="Helical" evidence="2">
    <location>
        <begin position="7"/>
        <end position="30"/>
    </location>
</feature>
<feature type="compositionally biased region" description="Low complexity" evidence="1">
    <location>
        <begin position="746"/>
        <end position="769"/>
    </location>
</feature>
<keyword evidence="2" id="KW-0472">Membrane</keyword>
<feature type="region of interest" description="Disordered" evidence="1">
    <location>
        <begin position="630"/>
        <end position="690"/>
    </location>
</feature>
<proteinExistence type="predicted"/>
<protein>
    <submittedName>
        <fullName evidence="3">Uncharacterized protein</fullName>
    </submittedName>
</protein>
<feature type="transmembrane region" description="Helical" evidence="2">
    <location>
        <begin position="42"/>
        <end position="64"/>
    </location>
</feature>
<feature type="compositionally biased region" description="Polar residues" evidence="1">
    <location>
        <begin position="247"/>
        <end position="273"/>
    </location>
</feature>
<keyword evidence="2" id="KW-1133">Transmembrane helix</keyword>
<evidence type="ECO:0000313" key="3">
    <source>
        <dbReference type="EMBL" id="KAG0294269.1"/>
    </source>
</evidence>
<evidence type="ECO:0000256" key="2">
    <source>
        <dbReference type="SAM" id="Phobius"/>
    </source>
</evidence>
<feature type="region of interest" description="Disordered" evidence="1">
    <location>
        <begin position="244"/>
        <end position="274"/>
    </location>
</feature>
<reference evidence="3 4" key="1">
    <citation type="journal article" date="2020" name="Fungal Divers.">
        <title>Resolving the Mortierellaceae phylogeny through synthesis of multi-gene phylogenetics and phylogenomics.</title>
        <authorList>
            <person name="Vandepol N."/>
            <person name="Liber J."/>
            <person name="Desiro A."/>
            <person name="Na H."/>
            <person name="Kennedy M."/>
            <person name="Barry K."/>
            <person name="Grigoriev I.V."/>
            <person name="Miller A.N."/>
            <person name="O'Donnell K."/>
            <person name="Stajich J.E."/>
            <person name="Bonito G."/>
        </authorList>
    </citation>
    <scope>NUCLEOTIDE SEQUENCE [LARGE SCALE GENOMIC DNA]</scope>
    <source>
        <strain evidence="3 4">AD045</strain>
    </source>
</reference>
<feature type="compositionally biased region" description="Low complexity" evidence="1">
    <location>
        <begin position="678"/>
        <end position="690"/>
    </location>
</feature>
<feature type="transmembrane region" description="Helical" evidence="2">
    <location>
        <begin position="128"/>
        <end position="147"/>
    </location>
</feature>
<evidence type="ECO:0000256" key="1">
    <source>
        <dbReference type="SAM" id="MobiDB-lite"/>
    </source>
</evidence>
<dbReference type="EMBL" id="JAAAIM010000125">
    <property type="protein sequence ID" value="KAG0294269.1"/>
    <property type="molecule type" value="Genomic_DNA"/>
</dbReference>
<comment type="caution">
    <text evidence="3">The sequence shown here is derived from an EMBL/GenBank/DDBJ whole genome shotgun (WGS) entry which is preliminary data.</text>
</comment>